<comment type="caution">
    <text evidence="1">The sequence shown here is derived from an EMBL/GenBank/DDBJ whole genome shotgun (WGS) entry which is preliminary data.</text>
</comment>
<keyword evidence="2" id="KW-1185">Reference proteome</keyword>
<dbReference type="AlphaFoldDB" id="A0AAD6CI44"/>
<reference evidence="1 2" key="1">
    <citation type="journal article" date="2023" name="IMA Fungus">
        <title>Comparative genomic study of the Penicillium genus elucidates a diverse pangenome and 15 lateral gene transfer events.</title>
        <authorList>
            <person name="Petersen C."/>
            <person name="Sorensen T."/>
            <person name="Nielsen M.R."/>
            <person name="Sondergaard T.E."/>
            <person name="Sorensen J.L."/>
            <person name="Fitzpatrick D.A."/>
            <person name="Frisvad J.C."/>
            <person name="Nielsen K.L."/>
        </authorList>
    </citation>
    <scope>NUCLEOTIDE SEQUENCE [LARGE SCALE GENOMIC DNA]</scope>
    <source>
        <strain evidence="1 2">IBT 35679</strain>
    </source>
</reference>
<evidence type="ECO:0000313" key="2">
    <source>
        <dbReference type="Proteomes" id="UP001220324"/>
    </source>
</evidence>
<organism evidence="1 2">
    <name type="scientific">Penicillium frequentans</name>
    <dbReference type="NCBI Taxonomy" id="3151616"/>
    <lineage>
        <taxon>Eukaryota</taxon>
        <taxon>Fungi</taxon>
        <taxon>Dikarya</taxon>
        <taxon>Ascomycota</taxon>
        <taxon>Pezizomycotina</taxon>
        <taxon>Eurotiomycetes</taxon>
        <taxon>Eurotiomycetidae</taxon>
        <taxon>Eurotiales</taxon>
        <taxon>Aspergillaceae</taxon>
        <taxon>Penicillium</taxon>
    </lineage>
</organism>
<dbReference type="EMBL" id="JAQIZZ010000011">
    <property type="protein sequence ID" value="KAJ5522929.1"/>
    <property type="molecule type" value="Genomic_DNA"/>
</dbReference>
<gene>
    <name evidence="1" type="ORF">N7494_013243</name>
</gene>
<accession>A0AAD6CI44</accession>
<evidence type="ECO:0000313" key="1">
    <source>
        <dbReference type="EMBL" id="KAJ5522929.1"/>
    </source>
</evidence>
<name>A0AAD6CI44_9EURO</name>
<dbReference type="Proteomes" id="UP001220324">
    <property type="component" value="Unassembled WGS sequence"/>
</dbReference>
<sequence>MDCRHLRHVRPREMSKAKTACCAFADTFPVRSSYHEEHSLVERHGVTFRTAAHVCDLRALADGRPGDAL</sequence>
<proteinExistence type="predicted"/>
<protein>
    <submittedName>
        <fullName evidence="1">Uncharacterized protein</fullName>
    </submittedName>
</protein>